<proteinExistence type="predicted"/>
<accession>A0A4Q0YFE4</accession>
<evidence type="ECO:0000313" key="7">
    <source>
        <dbReference type="EMBL" id="RXJ69270.1"/>
    </source>
</evidence>
<evidence type="ECO:0000256" key="4">
    <source>
        <dbReference type="ARBA" id="ARBA00022989"/>
    </source>
</evidence>
<dbReference type="Pfam" id="PF01810">
    <property type="entry name" value="LysE"/>
    <property type="match status" value="1"/>
</dbReference>
<feature type="transmembrane region" description="Helical" evidence="6">
    <location>
        <begin position="6"/>
        <end position="29"/>
    </location>
</feature>
<gene>
    <name evidence="7" type="ORF">CRV08_04475</name>
</gene>
<comment type="subcellular location">
    <subcellularLocation>
        <location evidence="1">Cell membrane</location>
        <topology evidence="1">Multi-pass membrane protein</topology>
    </subcellularLocation>
</comment>
<dbReference type="AlphaFoldDB" id="A0A4Q0YFE4"/>
<dbReference type="InterPro" id="IPR001123">
    <property type="entry name" value="LeuE-type"/>
</dbReference>
<evidence type="ECO:0000256" key="1">
    <source>
        <dbReference type="ARBA" id="ARBA00004651"/>
    </source>
</evidence>
<feature type="transmembrane region" description="Helical" evidence="6">
    <location>
        <begin position="73"/>
        <end position="93"/>
    </location>
</feature>
<dbReference type="PANTHER" id="PTHR30086">
    <property type="entry name" value="ARGININE EXPORTER PROTEIN ARGO"/>
    <property type="match status" value="1"/>
</dbReference>
<dbReference type="GO" id="GO:0005886">
    <property type="term" value="C:plasma membrane"/>
    <property type="evidence" value="ECO:0007669"/>
    <property type="project" value="UniProtKB-SubCell"/>
</dbReference>
<keyword evidence="2" id="KW-1003">Cell membrane</keyword>
<dbReference type="Proteomes" id="UP000290172">
    <property type="component" value="Unassembled WGS sequence"/>
</dbReference>
<feature type="transmembrane region" description="Helical" evidence="6">
    <location>
        <begin position="114"/>
        <end position="141"/>
    </location>
</feature>
<evidence type="ECO:0000256" key="6">
    <source>
        <dbReference type="SAM" id="Phobius"/>
    </source>
</evidence>
<keyword evidence="4 6" id="KW-1133">Transmembrane helix</keyword>
<comment type="caution">
    <text evidence="7">The sequence shown here is derived from an EMBL/GenBank/DDBJ whole genome shotgun (WGS) entry which is preliminary data.</text>
</comment>
<evidence type="ECO:0000256" key="2">
    <source>
        <dbReference type="ARBA" id="ARBA00022475"/>
    </source>
</evidence>
<keyword evidence="5 6" id="KW-0472">Membrane</keyword>
<dbReference type="EMBL" id="PDKJ01000003">
    <property type="protein sequence ID" value="RXJ69270.1"/>
    <property type="molecule type" value="Genomic_DNA"/>
</dbReference>
<dbReference type="RefSeq" id="WP_128979500.1">
    <property type="nucleotide sequence ID" value="NZ_PDKJ01000003.1"/>
</dbReference>
<evidence type="ECO:0000256" key="3">
    <source>
        <dbReference type="ARBA" id="ARBA00022692"/>
    </source>
</evidence>
<feature type="transmembrane region" description="Helical" evidence="6">
    <location>
        <begin position="153"/>
        <end position="175"/>
    </location>
</feature>
<organism evidence="7 8">
    <name type="scientific">Halarcobacter ebronensis</name>
    <dbReference type="NCBI Taxonomy" id="1462615"/>
    <lineage>
        <taxon>Bacteria</taxon>
        <taxon>Pseudomonadati</taxon>
        <taxon>Campylobacterota</taxon>
        <taxon>Epsilonproteobacteria</taxon>
        <taxon>Campylobacterales</taxon>
        <taxon>Arcobacteraceae</taxon>
        <taxon>Halarcobacter</taxon>
    </lineage>
</organism>
<dbReference type="PANTHER" id="PTHR30086:SF20">
    <property type="entry name" value="ARGININE EXPORTER PROTEIN ARGO-RELATED"/>
    <property type="match status" value="1"/>
</dbReference>
<sequence>MEILTLNFFIALLIYLLGVASPGPSNLAIAHTSIYAGRKAGIVFALGITCGSFFWGILAASGLQPLLNKYSDLLYILKLLGGLYFLYLAFNSFKMVFNKQKRKSVDVSKKRVSYLKYFLLGVVMHLLNPKAIAVWIAIIAVALPNESLNTGSLYVPVIACLPIGIFVFIGYSFMFSNEKVVNKYFSFKRYIDSIVGVTFSAVGLKLMFEEK</sequence>
<protein>
    <submittedName>
        <fullName evidence="7">Amino acid transporter</fullName>
    </submittedName>
</protein>
<dbReference type="GO" id="GO:0015171">
    <property type="term" value="F:amino acid transmembrane transporter activity"/>
    <property type="evidence" value="ECO:0007669"/>
    <property type="project" value="TreeGrafter"/>
</dbReference>
<evidence type="ECO:0000313" key="8">
    <source>
        <dbReference type="Proteomes" id="UP000290172"/>
    </source>
</evidence>
<feature type="transmembrane region" description="Helical" evidence="6">
    <location>
        <begin position="41"/>
        <end position="61"/>
    </location>
</feature>
<keyword evidence="3 6" id="KW-0812">Transmembrane</keyword>
<reference evidence="7 8" key="1">
    <citation type="submission" date="2017-10" db="EMBL/GenBank/DDBJ databases">
        <title>Genomics of the genus Arcobacter.</title>
        <authorList>
            <person name="Perez-Cataluna A."/>
            <person name="Figueras M.J."/>
        </authorList>
    </citation>
    <scope>NUCLEOTIDE SEQUENCE [LARGE SCALE GENOMIC DNA]</scope>
    <source>
        <strain evidence="7 8">CECT 8993</strain>
    </source>
</reference>
<name>A0A4Q0YFE4_9BACT</name>
<evidence type="ECO:0000256" key="5">
    <source>
        <dbReference type="ARBA" id="ARBA00023136"/>
    </source>
</evidence>